<sequence length="121" mass="13746">MKKILLAILTSWLVGIGTAKAQIMVGSINVDSLDIQYIELIGFNRSTWEASVWIDFGRNYNASKSSEFLKPVKDHEGVRFASVVEALNYIYKKGWELVNVYVPSPDAPRHYVLQRRSQAVK</sequence>
<reference evidence="1 2" key="1">
    <citation type="submission" date="2018-06" db="EMBL/GenBank/DDBJ databases">
        <title>Spirosoma sp. HMF3257 Genome sequencing and assembly.</title>
        <authorList>
            <person name="Kang H."/>
            <person name="Cha I."/>
            <person name="Kim H."/>
            <person name="Kang J."/>
            <person name="Joh K."/>
        </authorList>
    </citation>
    <scope>NUCLEOTIDE SEQUENCE [LARGE SCALE GENOMIC DNA]</scope>
    <source>
        <strain evidence="1 2">HMF3257</strain>
    </source>
</reference>
<protein>
    <recommendedName>
        <fullName evidence="3">DUF4177 domain-containing protein</fullName>
    </recommendedName>
</protein>
<organism evidence="1 2">
    <name type="scientific">Spirosoma telluris</name>
    <dbReference type="NCBI Taxonomy" id="2183553"/>
    <lineage>
        <taxon>Bacteria</taxon>
        <taxon>Pseudomonadati</taxon>
        <taxon>Bacteroidota</taxon>
        <taxon>Cytophagia</taxon>
        <taxon>Cytophagales</taxon>
        <taxon>Cytophagaceae</taxon>
        <taxon>Spirosoma</taxon>
    </lineage>
</organism>
<evidence type="ECO:0000313" key="1">
    <source>
        <dbReference type="EMBL" id="RAI77957.1"/>
    </source>
</evidence>
<gene>
    <name evidence="1" type="ORF">HMF3257_34645</name>
</gene>
<dbReference type="EMBL" id="QLII01000001">
    <property type="protein sequence ID" value="RAI77957.1"/>
    <property type="molecule type" value="Genomic_DNA"/>
</dbReference>
<dbReference type="OrthoDB" id="5873496at2"/>
<accession>A0A327NRT3</accession>
<comment type="caution">
    <text evidence="1">The sequence shown here is derived from an EMBL/GenBank/DDBJ whole genome shotgun (WGS) entry which is preliminary data.</text>
</comment>
<proteinExistence type="predicted"/>
<dbReference type="AlphaFoldDB" id="A0A327NRT3"/>
<dbReference type="RefSeq" id="WP_111349151.1">
    <property type="nucleotide sequence ID" value="NZ_QLII01000001.1"/>
</dbReference>
<evidence type="ECO:0000313" key="2">
    <source>
        <dbReference type="Proteomes" id="UP000249016"/>
    </source>
</evidence>
<evidence type="ECO:0008006" key="3">
    <source>
        <dbReference type="Google" id="ProtNLM"/>
    </source>
</evidence>
<keyword evidence="2" id="KW-1185">Reference proteome</keyword>
<name>A0A327NRT3_9BACT</name>
<dbReference type="Proteomes" id="UP000249016">
    <property type="component" value="Unassembled WGS sequence"/>
</dbReference>